<proteinExistence type="predicted"/>
<feature type="domain" description="Histidine kinase" evidence="10">
    <location>
        <begin position="427"/>
        <end position="644"/>
    </location>
</feature>
<organism evidence="11 12">
    <name type="scientific">Cesiribacter andamanensis AMV16</name>
    <dbReference type="NCBI Taxonomy" id="1279009"/>
    <lineage>
        <taxon>Bacteria</taxon>
        <taxon>Pseudomonadati</taxon>
        <taxon>Bacteroidota</taxon>
        <taxon>Cytophagia</taxon>
        <taxon>Cytophagales</taxon>
        <taxon>Cesiribacteraceae</taxon>
        <taxon>Cesiribacter</taxon>
    </lineage>
</organism>
<gene>
    <name evidence="11" type="primary">phoR_1</name>
    <name evidence="11" type="ORF">ADICEAN_00569</name>
</gene>
<dbReference type="CDD" id="cd00082">
    <property type="entry name" value="HisKA"/>
    <property type="match status" value="1"/>
</dbReference>
<keyword evidence="9" id="KW-1133">Transmembrane helix</keyword>
<keyword evidence="5" id="KW-0418">Kinase</keyword>
<dbReference type="SUPFAM" id="SSF55874">
    <property type="entry name" value="ATPase domain of HSP90 chaperone/DNA topoisomerase II/histidine kinase"/>
    <property type="match status" value="1"/>
</dbReference>
<dbReference type="InterPro" id="IPR019734">
    <property type="entry name" value="TPR_rpt"/>
</dbReference>
<evidence type="ECO:0000256" key="7">
    <source>
        <dbReference type="PROSITE-ProRule" id="PRU00339"/>
    </source>
</evidence>
<keyword evidence="3" id="KW-0597">Phosphoprotein</keyword>
<evidence type="ECO:0000313" key="11">
    <source>
        <dbReference type="EMBL" id="EMR04283.1"/>
    </source>
</evidence>
<dbReference type="SUPFAM" id="SSF47384">
    <property type="entry name" value="Homodimeric domain of signal transducing histidine kinase"/>
    <property type="match status" value="1"/>
</dbReference>
<protein>
    <recommendedName>
        <fullName evidence="2">histidine kinase</fullName>
        <ecNumber evidence="2">2.7.13.3</ecNumber>
    </recommendedName>
</protein>
<dbReference type="InterPro" id="IPR005467">
    <property type="entry name" value="His_kinase_dom"/>
</dbReference>
<dbReference type="InterPro" id="IPR036890">
    <property type="entry name" value="HATPase_C_sf"/>
</dbReference>
<feature type="coiled-coil region" evidence="8">
    <location>
        <begin position="376"/>
        <end position="420"/>
    </location>
</feature>
<sequence length="656" mass="74825">MLFCSLPVLGQSAPPAAFKNQQALTDSIKSLNVLARRQLDRAPDQAYTLGRQALELSQQIGYKPGMAEAMRSLGVYYQDQAKYATALQYITDARKLYGELQDTLMMARTIRQLGGLYQQRALYAEAEHYYQEALSIALRKNYRLVIGRSLKDLGGLSYFLREYPAAIVYFERSLHYINKEEDPASYAAVLNNLGVVNKAQKKYPAALAYLKQAYTLLEQQQSVRDLSVVLMNIGEAQQKMGLVDEAEQNFLKALKAAQRVQNVQRQVEAYQYLADFYAEGEDFAKAYRYKKEYAAYKDTLYRQEAQAQMAEMAKKLELERKERAFSELIQGKEMELLSKEFEISQLELYRKNNLVIVFVLLVSTAMGISFILYKSYQTKRRQNRQLADQNQEIIQKNLLLEEMNQKLLASQRELKELNETKDKFFSILAHDLRSPLVTLKSFVSLLHSGHSKFSEAEMHRLTGRIERSLQGLTSLLDNLLQWSSAQSGLITFAPRTLDLQKVVDENLLLLESTALAKEIRLQTDCQAQQVTADRHMLNLVLRNLLGNALKFTRRGGNVYLRTRETETHTLIQVEDTGIGIRPELLGRLLEDKSLRSSWGTENEKGSGLGLMLCKEFIERHQGSLEISSEEEKGTCFTVRLPKASQPAPKVVQRVAV</sequence>
<comment type="caution">
    <text evidence="11">The sequence shown here is derived from an EMBL/GenBank/DDBJ whole genome shotgun (WGS) entry which is preliminary data.</text>
</comment>
<keyword evidence="7" id="KW-0802">TPR repeat</keyword>
<dbReference type="SMART" id="SM00028">
    <property type="entry name" value="TPR"/>
    <property type="match status" value="5"/>
</dbReference>
<evidence type="ECO:0000256" key="9">
    <source>
        <dbReference type="SAM" id="Phobius"/>
    </source>
</evidence>
<dbReference type="PRINTS" id="PR00344">
    <property type="entry name" value="BCTRLSENSOR"/>
</dbReference>
<feature type="repeat" description="TPR" evidence="7">
    <location>
        <begin position="107"/>
        <end position="140"/>
    </location>
</feature>
<reference evidence="11 12" key="1">
    <citation type="journal article" date="2013" name="Genome Announc.">
        <title>Draft Genome Sequence of Cesiribacter andamanensis Strain AMV16T, Isolated from a Soil Sample from a Mud Volcano in the Andaman Islands, India.</title>
        <authorList>
            <person name="Shivaji S."/>
            <person name="Ara S."/>
            <person name="Begum Z."/>
            <person name="Srinivas T.N."/>
            <person name="Singh A."/>
            <person name="Kumar Pinnaka A."/>
        </authorList>
    </citation>
    <scope>NUCLEOTIDE SEQUENCE [LARGE SCALE GENOMIC DNA]</scope>
    <source>
        <strain evidence="11 12">AMV16</strain>
    </source>
</reference>
<keyword evidence="9" id="KW-0472">Membrane</keyword>
<dbReference type="Pfam" id="PF13424">
    <property type="entry name" value="TPR_12"/>
    <property type="match status" value="1"/>
</dbReference>
<dbReference type="Gene3D" id="1.25.40.10">
    <property type="entry name" value="Tetratricopeptide repeat domain"/>
    <property type="match status" value="2"/>
</dbReference>
<dbReference type="EC" id="2.7.13.3" evidence="2"/>
<dbReference type="STRING" id="1279009.ADICEAN_00569"/>
<dbReference type="InterPro" id="IPR003594">
    <property type="entry name" value="HATPase_dom"/>
</dbReference>
<dbReference type="AlphaFoldDB" id="M7N6R9"/>
<dbReference type="InterPro" id="IPR050736">
    <property type="entry name" value="Sensor_HK_Regulatory"/>
</dbReference>
<evidence type="ECO:0000256" key="4">
    <source>
        <dbReference type="ARBA" id="ARBA00022679"/>
    </source>
</evidence>
<evidence type="ECO:0000256" key="6">
    <source>
        <dbReference type="ARBA" id="ARBA00023012"/>
    </source>
</evidence>
<dbReference type="PROSITE" id="PS50109">
    <property type="entry name" value="HIS_KIN"/>
    <property type="match status" value="1"/>
</dbReference>
<evidence type="ECO:0000259" key="10">
    <source>
        <dbReference type="PROSITE" id="PS50109"/>
    </source>
</evidence>
<dbReference type="PANTHER" id="PTHR43711">
    <property type="entry name" value="TWO-COMPONENT HISTIDINE KINASE"/>
    <property type="match status" value="1"/>
</dbReference>
<evidence type="ECO:0000313" key="12">
    <source>
        <dbReference type="Proteomes" id="UP000011910"/>
    </source>
</evidence>
<keyword evidence="4 11" id="KW-0808">Transferase</keyword>
<dbReference type="InterPro" id="IPR036097">
    <property type="entry name" value="HisK_dim/P_sf"/>
</dbReference>
<dbReference type="InterPro" id="IPR003661">
    <property type="entry name" value="HisK_dim/P_dom"/>
</dbReference>
<keyword evidence="9" id="KW-0812">Transmembrane</keyword>
<dbReference type="InterPro" id="IPR011990">
    <property type="entry name" value="TPR-like_helical_dom_sf"/>
</dbReference>
<dbReference type="PROSITE" id="PS50005">
    <property type="entry name" value="TPR"/>
    <property type="match status" value="1"/>
</dbReference>
<dbReference type="Proteomes" id="UP000011910">
    <property type="component" value="Unassembled WGS sequence"/>
</dbReference>
<comment type="catalytic activity">
    <reaction evidence="1">
        <text>ATP + protein L-histidine = ADP + protein N-phospho-L-histidine.</text>
        <dbReference type="EC" id="2.7.13.3"/>
    </reaction>
</comment>
<evidence type="ECO:0000256" key="2">
    <source>
        <dbReference type="ARBA" id="ARBA00012438"/>
    </source>
</evidence>
<dbReference type="SMART" id="SM00388">
    <property type="entry name" value="HisKA"/>
    <property type="match status" value="1"/>
</dbReference>
<dbReference type="SMART" id="SM00387">
    <property type="entry name" value="HATPase_c"/>
    <property type="match status" value="1"/>
</dbReference>
<dbReference type="PANTHER" id="PTHR43711:SF1">
    <property type="entry name" value="HISTIDINE KINASE 1"/>
    <property type="match status" value="1"/>
</dbReference>
<evidence type="ECO:0000256" key="1">
    <source>
        <dbReference type="ARBA" id="ARBA00000085"/>
    </source>
</evidence>
<dbReference type="SUPFAM" id="SSF48452">
    <property type="entry name" value="TPR-like"/>
    <property type="match status" value="2"/>
</dbReference>
<dbReference type="Pfam" id="PF13374">
    <property type="entry name" value="TPR_10"/>
    <property type="match status" value="1"/>
</dbReference>
<evidence type="ECO:0000256" key="5">
    <source>
        <dbReference type="ARBA" id="ARBA00022777"/>
    </source>
</evidence>
<dbReference type="Pfam" id="PF00512">
    <property type="entry name" value="HisKA"/>
    <property type="match status" value="1"/>
</dbReference>
<evidence type="ECO:0000256" key="8">
    <source>
        <dbReference type="SAM" id="Coils"/>
    </source>
</evidence>
<evidence type="ECO:0000256" key="3">
    <source>
        <dbReference type="ARBA" id="ARBA00022553"/>
    </source>
</evidence>
<dbReference type="eggNOG" id="COG0457">
    <property type="taxonomic scope" value="Bacteria"/>
</dbReference>
<dbReference type="EMBL" id="AODQ01000008">
    <property type="protein sequence ID" value="EMR04283.1"/>
    <property type="molecule type" value="Genomic_DNA"/>
</dbReference>
<keyword evidence="12" id="KW-1185">Reference proteome</keyword>
<dbReference type="Gene3D" id="1.10.287.130">
    <property type="match status" value="1"/>
</dbReference>
<accession>M7N6R9</accession>
<dbReference type="GO" id="GO:0000155">
    <property type="term" value="F:phosphorelay sensor kinase activity"/>
    <property type="evidence" value="ECO:0007669"/>
    <property type="project" value="InterPro"/>
</dbReference>
<keyword evidence="6" id="KW-0902">Two-component regulatory system</keyword>
<keyword evidence="8" id="KW-0175">Coiled coil</keyword>
<dbReference type="Pfam" id="PF02518">
    <property type="entry name" value="HATPase_c"/>
    <property type="match status" value="1"/>
</dbReference>
<feature type="transmembrane region" description="Helical" evidence="9">
    <location>
        <begin position="354"/>
        <end position="373"/>
    </location>
</feature>
<dbReference type="eggNOG" id="COG2205">
    <property type="taxonomic scope" value="Bacteria"/>
</dbReference>
<dbReference type="Gene3D" id="3.30.565.10">
    <property type="entry name" value="Histidine kinase-like ATPase, C-terminal domain"/>
    <property type="match status" value="1"/>
</dbReference>
<name>M7N6R9_9BACT</name>
<dbReference type="InterPro" id="IPR004358">
    <property type="entry name" value="Sig_transdc_His_kin-like_C"/>
</dbReference>